<dbReference type="UniPathway" id="UPA00988"/>
<sequence>MTVSTALIAASTNRFPSAADTSPDSLIAFGSNNLLALWDVTAPNDYGVFEMLPGHEGVVTCVRFISNDILVTGDEQGVLLLWKRVEGKWRIKHKVKAHMRALTSLCTFNSWLVSGSSDSTVKFWETDASENDGSLQLKQSITTGRWYPLSLALAFLPGTRVLLLAISGSNTNVHLYLRNEQEELIHSASLAGHEDWIRALTFKAPCTSEETLVLASGSQDATIRLWNIEPLKNAEVAAGPGDQPRDDLLDAFEASLGEIGETEEGGRQISLKRHILTIRSIDGSSRQYAVTFDALLIGHEFGITSLSWRPSLGPDSTPTIISSSTDSSLILWSPSTVLGSTQDSTTSIWINRQRFGDVGGQRLGGFVGSLWARGGQEALGWGWAGGWRRWSCTNTTESNLEEWQELGATSGHKGPVRGLAWSPNGEYLISAGVDQTTRIFGKVHPSIPSQSSWHEIARPQVHGYDLLDVVFLDALKFVSIADEKVIRVFEAPQNFVQLAKTLGVADFTEIEVNRPAGASVPPLGLSNKAVGDGSTVAPVLAPLDRRPFESEFAGATLWPEIEKIFGHGYESITLAVSHSRKLIATACKATTSEHAVIRLYETDTFKLVGQPLAGHTLTVTRIAFSPDDKYILSVSRDRTWHLFEEKDGQGYVHAAADKPHARIIWDCAWAAEGDVFATASRDKTVKIWKRVEGKWATTAVIKTSSPATAVDFSPVDTEQIRKLAVGHEDGTIEIYRNSPTDPSSWKLDITIDKSLAHVDQIHRLSWRPQSEYNNKTNELASCSEDGTLKILIIQGQ</sequence>
<proteinExistence type="inferred from homology"/>
<dbReference type="PROSITE" id="PS50082">
    <property type="entry name" value="WD_REPEATS_2"/>
    <property type="match status" value="7"/>
</dbReference>
<dbReference type="InterPro" id="IPR001680">
    <property type="entry name" value="WD40_rpt"/>
</dbReference>
<keyword evidence="9" id="KW-0677">Repeat</keyword>
<evidence type="ECO:0000256" key="6">
    <source>
        <dbReference type="ARBA" id="ARBA00022490"/>
    </source>
</evidence>
<evidence type="ECO:0000256" key="2">
    <source>
        <dbReference type="ARBA" id="ARBA00004496"/>
    </source>
</evidence>
<protein>
    <recommendedName>
        <fullName evidence="5">Elongator complex protein 2</fullName>
    </recommendedName>
</protein>
<dbReference type="GO" id="GO:0002098">
    <property type="term" value="P:tRNA wobble uridine modification"/>
    <property type="evidence" value="ECO:0007669"/>
    <property type="project" value="InterPro"/>
</dbReference>
<evidence type="ECO:0000256" key="11">
    <source>
        <dbReference type="PROSITE-ProRule" id="PRU00221"/>
    </source>
</evidence>
<comment type="pathway">
    <text evidence="3">tRNA modification; 5-methoxycarbonylmethyl-2-thiouridine-tRNA biosynthesis.</text>
</comment>
<dbReference type="InterPro" id="IPR036322">
    <property type="entry name" value="WD40_repeat_dom_sf"/>
</dbReference>
<feature type="repeat" description="WD" evidence="11">
    <location>
        <begin position="612"/>
        <end position="644"/>
    </location>
</feature>
<dbReference type="Proteomes" id="UP000629468">
    <property type="component" value="Unassembled WGS sequence"/>
</dbReference>
<dbReference type="Pfam" id="PF00400">
    <property type="entry name" value="WD40"/>
    <property type="match status" value="7"/>
</dbReference>
<dbReference type="InterPro" id="IPR019775">
    <property type="entry name" value="WD40_repeat_CS"/>
</dbReference>
<keyword evidence="7 11" id="KW-0853">WD repeat</keyword>
<dbReference type="PRINTS" id="PR00320">
    <property type="entry name" value="GPROTEINBRPT"/>
</dbReference>
<dbReference type="PROSITE" id="PS50294">
    <property type="entry name" value="WD_REPEATS_REGION"/>
    <property type="match status" value="3"/>
</dbReference>
<name>A0A8H7F3G3_AGABI</name>
<evidence type="ECO:0000256" key="9">
    <source>
        <dbReference type="ARBA" id="ARBA00022737"/>
    </source>
</evidence>
<dbReference type="InterPro" id="IPR037289">
    <property type="entry name" value="Elp2"/>
</dbReference>
<comment type="caution">
    <text evidence="12">The sequence shown here is derived from an EMBL/GenBank/DDBJ whole genome shotgun (WGS) entry which is preliminary data.</text>
</comment>
<dbReference type="GO" id="GO:0033588">
    <property type="term" value="C:elongator holoenzyme complex"/>
    <property type="evidence" value="ECO:0007669"/>
    <property type="project" value="InterPro"/>
</dbReference>
<feature type="repeat" description="WD" evidence="11">
    <location>
        <begin position="190"/>
        <end position="236"/>
    </location>
</feature>
<dbReference type="PANTHER" id="PTHR44111:SF1">
    <property type="entry name" value="ELONGATOR COMPLEX PROTEIN 2"/>
    <property type="match status" value="1"/>
</dbReference>
<reference evidence="12 13" key="1">
    <citation type="journal article" name="Sci. Rep.">
        <title>Telomere-to-telomere assembled and centromere annotated genomes of the two main subspecies of the button mushroom Agaricus bisporus reveal especially polymorphic chromosome ends.</title>
        <authorList>
            <person name="Sonnenberg A.S.M."/>
            <person name="Sedaghat-Telgerd N."/>
            <person name="Lavrijssen B."/>
            <person name="Ohm R.A."/>
            <person name="Hendrickx P.M."/>
            <person name="Scholtmeijer K."/>
            <person name="Baars J.J.P."/>
            <person name="van Peer A."/>
        </authorList>
    </citation>
    <scope>NUCLEOTIDE SEQUENCE [LARGE SCALE GENOMIC DNA]</scope>
    <source>
        <strain evidence="12 13">H119_p4</strain>
    </source>
</reference>
<evidence type="ECO:0000256" key="8">
    <source>
        <dbReference type="ARBA" id="ARBA00022694"/>
    </source>
</evidence>
<evidence type="ECO:0000256" key="1">
    <source>
        <dbReference type="ARBA" id="ARBA00004123"/>
    </source>
</evidence>
<dbReference type="Gene3D" id="2.130.10.10">
    <property type="entry name" value="YVTN repeat-like/Quinoprotein amine dehydrogenase"/>
    <property type="match status" value="3"/>
</dbReference>
<feature type="repeat" description="WD" evidence="11">
    <location>
        <begin position="296"/>
        <end position="333"/>
    </location>
</feature>
<comment type="similarity">
    <text evidence="4">Belongs to the WD repeat ELP2 family.</text>
</comment>
<evidence type="ECO:0000256" key="4">
    <source>
        <dbReference type="ARBA" id="ARBA00005881"/>
    </source>
</evidence>
<dbReference type="AlphaFoldDB" id="A0A8H7F3G3"/>
<evidence type="ECO:0000256" key="3">
    <source>
        <dbReference type="ARBA" id="ARBA00005043"/>
    </source>
</evidence>
<dbReference type="PROSITE" id="PS00678">
    <property type="entry name" value="WD_REPEATS_1"/>
    <property type="match status" value="1"/>
</dbReference>
<feature type="repeat" description="WD" evidence="11">
    <location>
        <begin position="95"/>
        <end position="134"/>
    </location>
</feature>
<feature type="repeat" description="WD" evidence="11">
    <location>
        <begin position="52"/>
        <end position="83"/>
    </location>
</feature>
<dbReference type="InterPro" id="IPR015943">
    <property type="entry name" value="WD40/YVTN_repeat-like_dom_sf"/>
</dbReference>
<evidence type="ECO:0000256" key="10">
    <source>
        <dbReference type="ARBA" id="ARBA00023242"/>
    </source>
</evidence>
<evidence type="ECO:0000256" key="5">
    <source>
        <dbReference type="ARBA" id="ARBA00020267"/>
    </source>
</evidence>
<dbReference type="GO" id="GO:0005634">
    <property type="term" value="C:nucleus"/>
    <property type="evidence" value="ECO:0007669"/>
    <property type="project" value="UniProtKB-SubCell"/>
</dbReference>
<dbReference type="EMBL" id="JABXXO010000006">
    <property type="protein sequence ID" value="KAF7776210.1"/>
    <property type="molecule type" value="Genomic_DNA"/>
</dbReference>
<dbReference type="SMART" id="SM00320">
    <property type="entry name" value="WD40"/>
    <property type="match status" value="11"/>
</dbReference>
<gene>
    <name evidence="12" type="ORF">Agabi119p4_4603</name>
</gene>
<keyword evidence="8" id="KW-0819">tRNA processing</keyword>
<feature type="repeat" description="WD" evidence="11">
    <location>
        <begin position="409"/>
        <end position="440"/>
    </location>
</feature>
<comment type="subcellular location">
    <subcellularLocation>
        <location evidence="2">Cytoplasm</location>
    </subcellularLocation>
    <subcellularLocation>
        <location evidence="1">Nucleus</location>
    </subcellularLocation>
</comment>
<evidence type="ECO:0000256" key="7">
    <source>
        <dbReference type="ARBA" id="ARBA00022574"/>
    </source>
</evidence>
<dbReference type="SUPFAM" id="SSF50978">
    <property type="entry name" value="WD40 repeat-like"/>
    <property type="match status" value="2"/>
</dbReference>
<accession>A0A8H7F3G3</accession>
<evidence type="ECO:0000313" key="12">
    <source>
        <dbReference type="EMBL" id="KAF7776210.1"/>
    </source>
</evidence>
<keyword evidence="10" id="KW-0539">Nucleus</keyword>
<feature type="repeat" description="WD" evidence="11">
    <location>
        <begin position="657"/>
        <end position="689"/>
    </location>
</feature>
<evidence type="ECO:0000313" key="13">
    <source>
        <dbReference type="Proteomes" id="UP000629468"/>
    </source>
</evidence>
<keyword evidence="6" id="KW-0963">Cytoplasm</keyword>
<organism evidence="12 13">
    <name type="scientific">Agaricus bisporus var. burnettii</name>
    <dbReference type="NCBI Taxonomy" id="192524"/>
    <lineage>
        <taxon>Eukaryota</taxon>
        <taxon>Fungi</taxon>
        <taxon>Dikarya</taxon>
        <taxon>Basidiomycota</taxon>
        <taxon>Agaricomycotina</taxon>
        <taxon>Agaricomycetes</taxon>
        <taxon>Agaricomycetidae</taxon>
        <taxon>Agaricales</taxon>
        <taxon>Agaricineae</taxon>
        <taxon>Agaricaceae</taxon>
        <taxon>Agaricus</taxon>
    </lineage>
</organism>
<dbReference type="PANTHER" id="PTHR44111">
    <property type="entry name" value="ELONGATOR COMPLEX PROTEIN 2"/>
    <property type="match status" value="1"/>
</dbReference>
<dbReference type="GO" id="GO:0005737">
    <property type="term" value="C:cytoplasm"/>
    <property type="evidence" value="ECO:0007669"/>
    <property type="project" value="UniProtKB-SubCell"/>
</dbReference>
<dbReference type="InterPro" id="IPR020472">
    <property type="entry name" value="WD40_PAC1"/>
</dbReference>